<feature type="region of interest" description="Disordered" evidence="5">
    <location>
        <begin position="392"/>
        <end position="550"/>
    </location>
</feature>
<evidence type="ECO:0000256" key="4">
    <source>
        <dbReference type="PROSITE-ProRule" id="PRU00401"/>
    </source>
</evidence>
<dbReference type="AlphaFoldDB" id="A0A813WSS4"/>
<organism evidence="6 7">
    <name type="scientific">Adineta steineri</name>
    <dbReference type="NCBI Taxonomy" id="433720"/>
    <lineage>
        <taxon>Eukaryota</taxon>
        <taxon>Metazoa</taxon>
        <taxon>Spiralia</taxon>
        <taxon>Gnathifera</taxon>
        <taxon>Rotifera</taxon>
        <taxon>Eurotatoria</taxon>
        <taxon>Bdelloidea</taxon>
        <taxon>Adinetida</taxon>
        <taxon>Adinetidae</taxon>
        <taxon>Adineta</taxon>
    </lineage>
</organism>
<dbReference type="EMBL" id="CAJNOE010000072">
    <property type="protein sequence ID" value="CAF0859287.1"/>
    <property type="molecule type" value="Genomic_DNA"/>
</dbReference>
<feature type="region of interest" description="Disordered" evidence="5">
    <location>
        <begin position="199"/>
        <end position="246"/>
    </location>
</feature>
<comment type="similarity">
    <text evidence="1">Belongs to the phosphatase and actin regulator family.</text>
</comment>
<name>A0A813WSS4_9BILA</name>
<dbReference type="Pfam" id="PF02755">
    <property type="entry name" value="RPEL"/>
    <property type="match status" value="1"/>
</dbReference>
<dbReference type="PANTHER" id="PTHR12751:SF18">
    <property type="entry name" value="PHOSPHATASE AND ACTIN REGULATOR 1"/>
    <property type="match status" value="1"/>
</dbReference>
<feature type="compositionally biased region" description="Low complexity" evidence="5">
    <location>
        <begin position="317"/>
        <end position="337"/>
    </location>
</feature>
<feature type="compositionally biased region" description="Polar residues" evidence="5">
    <location>
        <begin position="510"/>
        <end position="526"/>
    </location>
</feature>
<feature type="compositionally biased region" description="Basic and acidic residues" evidence="5">
    <location>
        <begin position="452"/>
        <end position="474"/>
    </location>
</feature>
<feature type="region of interest" description="Disordered" evidence="5">
    <location>
        <begin position="268"/>
        <end position="344"/>
    </location>
</feature>
<dbReference type="Proteomes" id="UP000663860">
    <property type="component" value="Unassembled WGS sequence"/>
</dbReference>
<feature type="compositionally biased region" description="Acidic residues" evidence="5">
    <location>
        <begin position="527"/>
        <end position="541"/>
    </location>
</feature>
<comment type="caution">
    <text evidence="6">The sequence shown here is derived from an EMBL/GenBank/DDBJ whole genome shotgun (WGS) entry which is preliminary data.</text>
</comment>
<dbReference type="Gene3D" id="6.10.140.2130">
    <property type="match status" value="1"/>
</dbReference>
<feature type="compositionally biased region" description="Polar residues" evidence="5">
    <location>
        <begin position="439"/>
        <end position="451"/>
    </location>
</feature>
<keyword evidence="3" id="KW-0009">Actin-binding</keyword>
<feature type="region of interest" description="Disordered" evidence="5">
    <location>
        <begin position="78"/>
        <end position="102"/>
    </location>
</feature>
<feature type="compositionally biased region" description="Low complexity" evidence="5">
    <location>
        <begin position="394"/>
        <end position="407"/>
    </location>
</feature>
<dbReference type="PROSITE" id="PS51073">
    <property type="entry name" value="RPEL"/>
    <property type="match status" value="1"/>
</dbReference>
<evidence type="ECO:0000256" key="5">
    <source>
        <dbReference type="SAM" id="MobiDB-lite"/>
    </source>
</evidence>
<reference evidence="6" key="1">
    <citation type="submission" date="2021-02" db="EMBL/GenBank/DDBJ databases">
        <authorList>
            <person name="Nowell W R."/>
        </authorList>
    </citation>
    <scope>NUCLEOTIDE SEQUENCE</scope>
</reference>
<keyword evidence="2" id="KW-0677">Repeat</keyword>
<evidence type="ECO:0000256" key="1">
    <source>
        <dbReference type="ARBA" id="ARBA00009795"/>
    </source>
</evidence>
<dbReference type="InterPro" id="IPR004018">
    <property type="entry name" value="RPEL_repeat"/>
</dbReference>
<feature type="compositionally biased region" description="Low complexity" evidence="5">
    <location>
        <begin position="421"/>
        <end position="438"/>
    </location>
</feature>
<dbReference type="GO" id="GO:0030036">
    <property type="term" value="P:actin cytoskeleton organization"/>
    <property type="evidence" value="ECO:0007669"/>
    <property type="project" value="TreeGrafter"/>
</dbReference>
<feature type="compositionally biased region" description="Polar residues" evidence="5">
    <location>
        <begin position="408"/>
        <end position="420"/>
    </location>
</feature>
<gene>
    <name evidence="6" type="ORF">IZO911_LOCUS10034</name>
</gene>
<dbReference type="GO" id="GO:0003779">
    <property type="term" value="F:actin binding"/>
    <property type="evidence" value="ECO:0007669"/>
    <property type="project" value="UniProtKB-KW"/>
</dbReference>
<sequence length="711" mass="79824">MATYQNVGLINSPNINNNNNNLHHISTIIPSDSYDYSSKKHQQQTTPKISTMPKHHYQNTTAATTTTTNKRDVVPIENGTNYMTSSDNDSTINSNDATKRISNTNGKFSIQKMLRQGFSSWRTKRKLSASSGHPSPTISTNTSTPPPPSSSTARCMTTDNDLSQVPPSTTIRSLSVDSISNQTSPQRIIVTEQIAPSSLRSNNVDSTTVDFDRPPTNNQGYIQSPWANSSISTSTTTESTSRPVPASTHRMLPVQFTDNLRITTPASISASSTTTTEIPNSKMPVATSSSNLPRIPPPVAPKPDINRLTPIRSQYLNNNNNNSSPPITSSSTFTTNPYSPSISNTNEERHVAFHDKFISNQFKPINDSTTNDNNNVIYANINPTTTMLKEKFQSRNSPVNNTNSSSSPIPVQNNNTNEKQISNISSSSPSTTNSSSTPVIQTTKQSSIQDIDTTRYEEILAKEPDLSRQPEKSALKKPNGVKRRVIPVFRENQRPSPRPSPKLKSVVLNGPSTATSTPTIVNSEQNGDSDELSSSDDDDENHEPKKRFANVKRNDSLARFLKDRPLPNELFDKHILVKPLDERKNERETIETKLERKLSLRPRPEELEARNILRGKTQAELIAEKEEKKRYLIRKLSFRPSIQELRDRKIIRFCDYIEVSECDDVDRRADKPWTRLTPRDKQLIRRELNEYKSSEMEIHPESARYTRFHPP</sequence>
<feature type="region of interest" description="Disordered" evidence="5">
    <location>
        <begin position="121"/>
        <end position="183"/>
    </location>
</feature>
<evidence type="ECO:0000313" key="7">
    <source>
        <dbReference type="Proteomes" id="UP000663860"/>
    </source>
</evidence>
<feature type="repeat" description="RPEL" evidence="4">
    <location>
        <begin position="592"/>
        <end position="617"/>
    </location>
</feature>
<dbReference type="PANTHER" id="PTHR12751">
    <property type="entry name" value="PHOSPHATASE AND ACTIN REGULATOR PHACTR"/>
    <property type="match status" value="1"/>
</dbReference>
<feature type="compositionally biased region" description="Polar residues" evidence="5">
    <location>
        <begin position="153"/>
        <end position="183"/>
    </location>
</feature>
<proteinExistence type="inferred from homology"/>
<evidence type="ECO:0000256" key="2">
    <source>
        <dbReference type="ARBA" id="ARBA00022737"/>
    </source>
</evidence>
<feature type="compositionally biased region" description="Low complexity" evidence="5">
    <location>
        <begin position="84"/>
        <end position="96"/>
    </location>
</feature>
<feature type="compositionally biased region" description="Low complexity" evidence="5">
    <location>
        <begin position="229"/>
        <end position="241"/>
    </location>
</feature>
<dbReference type="SMART" id="SM00707">
    <property type="entry name" value="RPEL"/>
    <property type="match status" value="3"/>
</dbReference>
<protein>
    <submittedName>
        <fullName evidence="6">Uncharacterized protein</fullName>
    </submittedName>
</protein>
<evidence type="ECO:0000313" key="6">
    <source>
        <dbReference type="EMBL" id="CAF0859287.1"/>
    </source>
</evidence>
<feature type="compositionally biased region" description="Low complexity" evidence="5">
    <location>
        <begin position="134"/>
        <end position="143"/>
    </location>
</feature>
<feature type="compositionally biased region" description="Polar residues" evidence="5">
    <location>
        <begin position="199"/>
        <end position="228"/>
    </location>
</feature>
<dbReference type="Gene3D" id="6.10.140.1750">
    <property type="match status" value="1"/>
</dbReference>
<accession>A0A813WSS4</accession>
<evidence type="ECO:0000256" key="3">
    <source>
        <dbReference type="ARBA" id="ARBA00023203"/>
    </source>
</evidence>